<keyword evidence="3" id="KW-1185">Reference proteome</keyword>
<dbReference type="Proteomes" id="UP001190700">
    <property type="component" value="Unassembled WGS sequence"/>
</dbReference>
<reference evidence="2 3" key="1">
    <citation type="journal article" date="2015" name="Genome Biol. Evol.">
        <title>Comparative Genomics of a Bacterivorous Green Alga Reveals Evolutionary Causalities and Consequences of Phago-Mixotrophic Mode of Nutrition.</title>
        <authorList>
            <person name="Burns J.A."/>
            <person name="Paasch A."/>
            <person name="Narechania A."/>
            <person name="Kim E."/>
        </authorList>
    </citation>
    <scope>NUCLEOTIDE SEQUENCE [LARGE SCALE GENOMIC DNA]</scope>
    <source>
        <strain evidence="2 3">PLY_AMNH</strain>
    </source>
</reference>
<proteinExistence type="predicted"/>
<dbReference type="EMBL" id="LGRX02006079">
    <property type="protein sequence ID" value="KAK3277489.1"/>
    <property type="molecule type" value="Genomic_DNA"/>
</dbReference>
<comment type="caution">
    <text evidence="2">The sequence shown here is derived from an EMBL/GenBank/DDBJ whole genome shotgun (WGS) entry which is preliminary data.</text>
</comment>
<organism evidence="2 3">
    <name type="scientific">Cymbomonas tetramitiformis</name>
    <dbReference type="NCBI Taxonomy" id="36881"/>
    <lineage>
        <taxon>Eukaryota</taxon>
        <taxon>Viridiplantae</taxon>
        <taxon>Chlorophyta</taxon>
        <taxon>Pyramimonadophyceae</taxon>
        <taxon>Pyramimonadales</taxon>
        <taxon>Pyramimonadaceae</taxon>
        <taxon>Cymbomonas</taxon>
    </lineage>
</organism>
<name>A0AAE0LAB1_9CHLO</name>
<evidence type="ECO:0000313" key="2">
    <source>
        <dbReference type="EMBL" id="KAK3277489.1"/>
    </source>
</evidence>
<dbReference type="AlphaFoldDB" id="A0AAE0LAB1"/>
<gene>
    <name evidence="2" type="ORF">CYMTET_14508</name>
</gene>
<protein>
    <submittedName>
        <fullName evidence="2">Uncharacterized protein</fullName>
    </submittedName>
</protein>
<feature type="compositionally biased region" description="Basic and acidic residues" evidence="1">
    <location>
        <begin position="175"/>
        <end position="199"/>
    </location>
</feature>
<evidence type="ECO:0000256" key="1">
    <source>
        <dbReference type="SAM" id="MobiDB-lite"/>
    </source>
</evidence>
<evidence type="ECO:0000313" key="3">
    <source>
        <dbReference type="Proteomes" id="UP001190700"/>
    </source>
</evidence>
<sequence length="221" mass="25156">MQEAIKVQEDAKVERETLPVCTPASGTYVSRIQYLEEKVALLEKELLAAKQSPLSPEELGLCLVKSDVAVPEINKSKKRLTQEWGSMTTVKMRERLRKQEFEAEMAEIFRGAEAEINKVVREKEAAERQQEQKEARWEAEMNQIYAAAEKEIQKIERAAVAAEGKKRRAVQQAAEKARKAAEVQRRKREREQAKQEKDVAAQLRKVARLASQNVETPTGVL</sequence>
<accession>A0AAE0LAB1</accession>
<feature type="non-terminal residue" evidence="2">
    <location>
        <position position="221"/>
    </location>
</feature>
<feature type="region of interest" description="Disordered" evidence="1">
    <location>
        <begin position="171"/>
        <end position="199"/>
    </location>
</feature>